<protein>
    <submittedName>
        <fullName evidence="1">Uncharacterized protein</fullName>
    </submittedName>
</protein>
<dbReference type="AlphaFoldDB" id="A0A231GTB2"/>
<evidence type="ECO:0000313" key="2">
    <source>
        <dbReference type="Proteomes" id="UP000215506"/>
    </source>
</evidence>
<proteinExistence type="predicted"/>
<reference evidence="1 2" key="1">
    <citation type="submission" date="2017-07" db="EMBL/GenBank/DDBJ databases">
        <title>First draft Genome Sequence of Nocardia cerradoensis isolated from human infection.</title>
        <authorList>
            <person name="Carrasco G."/>
        </authorList>
    </citation>
    <scope>NUCLEOTIDE SEQUENCE [LARGE SCALE GENOMIC DNA]</scope>
    <source>
        <strain evidence="1 2">CNM20130759</strain>
    </source>
</reference>
<comment type="caution">
    <text evidence="1">The sequence shown here is derived from an EMBL/GenBank/DDBJ whole genome shotgun (WGS) entry which is preliminary data.</text>
</comment>
<gene>
    <name evidence="1" type="ORF">B7C42_08110</name>
</gene>
<dbReference type="Proteomes" id="UP000215506">
    <property type="component" value="Unassembled WGS sequence"/>
</dbReference>
<dbReference type="EMBL" id="NGAF01000060">
    <property type="protein sequence ID" value="OXR39822.1"/>
    <property type="molecule type" value="Genomic_DNA"/>
</dbReference>
<organism evidence="1 2">
    <name type="scientific">Nocardia cerradoensis</name>
    <dbReference type="NCBI Taxonomy" id="85688"/>
    <lineage>
        <taxon>Bacteria</taxon>
        <taxon>Bacillati</taxon>
        <taxon>Actinomycetota</taxon>
        <taxon>Actinomycetes</taxon>
        <taxon>Mycobacteriales</taxon>
        <taxon>Nocardiaceae</taxon>
        <taxon>Nocardia</taxon>
    </lineage>
</organism>
<evidence type="ECO:0000313" key="1">
    <source>
        <dbReference type="EMBL" id="OXR39822.1"/>
    </source>
</evidence>
<accession>A0A231GTB2</accession>
<name>A0A231GTB2_9NOCA</name>
<dbReference type="InterPro" id="IPR036388">
    <property type="entry name" value="WH-like_DNA-bd_sf"/>
</dbReference>
<sequence length="270" mass="29935">MRYTAPSYTPTRMETVGRKRGRAQLAAAGVPGFMPVERVQTHIAGLLELRLPIASIARDAGVTKKTVLNIHHGAYETVRTRIAVPILRVDFHPNERQGNVLAVGAVRRLRALHALGWTWGRIAARTPGVSQTTISQLARSGTDTVLIAWDTWHAIHTAWEELSGTPATEGRFELARQHARKELWAPPLDWEDLDIDDPRVTVTPSGAASGIGLRERADDRRREVARLTGIGLSAEEIAVRLGITKRHVVRYRQETNTRLCVSSFENESVA</sequence>
<keyword evidence="2" id="KW-1185">Reference proteome</keyword>
<dbReference type="Gene3D" id="1.10.10.10">
    <property type="entry name" value="Winged helix-like DNA-binding domain superfamily/Winged helix DNA-binding domain"/>
    <property type="match status" value="1"/>
</dbReference>